<protein>
    <submittedName>
        <fullName evidence="2">Uncharacterized protein</fullName>
    </submittedName>
</protein>
<dbReference type="AlphaFoldDB" id="A0AAW9R433"/>
<organism evidence="2 3">
    <name type="scientific">Denitratimonas tolerans</name>
    <dbReference type="NCBI Taxonomy" id="1338420"/>
    <lineage>
        <taxon>Bacteria</taxon>
        <taxon>Pseudomonadati</taxon>
        <taxon>Pseudomonadota</taxon>
        <taxon>Gammaproteobacteria</taxon>
        <taxon>Lysobacterales</taxon>
        <taxon>Lysobacteraceae</taxon>
        <taxon>Denitratimonas</taxon>
    </lineage>
</organism>
<gene>
    <name evidence="2" type="ORF">WB794_05045</name>
</gene>
<feature type="chain" id="PRO_5043488614" evidence="1">
    <location>
        <begin position="22"/>
        <end position="356"/>
    </location>
</feature>
<feature type="signal peptide" evidence="1">
    <location>
        <begin position="1"/>
        <end position="21"/>
    </location>
</feature>
<evidence type="ECO:0000313" key="2">
    <source>
        <dbReference type="EMBL" id="MEJ1249041.1"/>
    </source>
</evidence>
<comment type="caution">
    <text evidence="2">The sequence shown here is derived from an EMBL/GenBank/DDBJ whole genome shotgun (WGS) entry which is preliminary data.</text>
</comment>
<dbReference type="RefSeq" id="WP_337334759.1">
    <property type="nucleotide sequence ID" value="NZ_JBBDHC010000005.1"/>
</dbReference>
<name>A0AAW9R433_9GAMM</name>
<proteinExistence type="predicted"/>
<keyword evidence="3" id="KW-1185">Reference proteome</keyword>
<dbReference type="Proteomes" id="UP001364472">
    <property type="component" value="Unassembled WGS sequence"/>
</dbReference>
<reference evidence="2 3" key="1">
    <citation type="journal article" date="2016" name="Antonie Van Leeuwenhoek">
        <title>Denitratimonas tolerans gen. nov., sp. nov., a denitrifying bacterium isolated from a bioreactor for tannery wastewater treatment.</title>
        <authorList>
            <person name="Han S.I."/>
            <person name="Kim J.O."/>
            <person name="Lee Y.R."/>
            <person name="Ekpeghere K.I."/>
            <person name="Koh S.C."/>
            <person name="Whang K.S."/>
        </authorList>
    </citation>
    <scope>NUCLEOTIDE SEQUENCE [LARGE SCALE GENOMIC DNA]</scope>
    <source>
        <strain evidence="2 3">KACC 17565</strain>
    </source>
</reference>
<accession>A0AAW9R433</accession>
<evidence type="ECO:0000256" key="1">
    <source>
        <dbReference type="SAM" id="SignalP"/>
    </source>
</evidence>
<sequence>MRLLAKFTVALLLSGALPAAAFEPARIELVVDAGEQAYFNVSGTWPDTCPPRLAGIMVEDRDVTLLGARESAGCQPSPTPYSLASTRMPLPSLLPGAGIHRVRLQLDDSADGTRPALAGFALVQVGTTPGLALETGFWWAEQGGEFDAGPGLGLSVETQSGLISLSVMGYDAQGASAWYFGAGEIDSGTAHLELAQFEGGAGPFARYTAPETVRLSGGVDVEPITPSRAVLWFSRPNPETGLIDLRPLSVVRFSFAQDPGEALLGRWVLTSADASQRITRWLDFVRSESVEGGFILHDAEGAVLRCEATPGLPGSPPALCRLDAGDGDAVEFTDIALRRLAGWDADAHRTLAFRID</sequence>
<evidence type="ECO:0000313" key="3">
    <source>
        <dbReference type="Proteomes" id="UP001364472"/>
    </source>
</evidence>
<dbReference type="EMBL" id="JBBDHC010000005">
    <property type="protein sequence ID" value="MEJ1249041.1"/>
    <property type="molecule type" value="Genomic_DNA"/>
</dbReference>
<keyword evidence="1" id="KW-0732">Signal</keyword>